<gene>
    <name evidence="1" type="ORF">EC973_002450</name>
</gene>
<dbReference type="SUPFAM" id="SSF52266">
    <property type="entry name" value="SGNH hydrolase"/>
    <property type="match status" value="1"/>
</dbReference>
<dbReference type="PANTHER" id="PTHR21325:SF31">
    <property type="entry name" value="GH22081P-RELATED"/>
    <property type="match status" value="1"/>
</dbReference>
<sequence>MRLEVLLLCFYNFYGSYGRFAGSIEDCPSLEPRTSPPTNVRDLRPDDIKVVSSMGDRYTVSILAGFAARGIQGWSIFDIRTLFEYRGASFGGGGDAGFATIPNMIKRYRPDIVGASVGEHLIEYCGDNRWLDHLNVAQSGALIETLDYEVDLLMNAISYYPDVDFGNDWKLVNILIGYLDVCSSCKPEFYKDHTPEVFESLLSNALSRLRKELPKTLVNLSFGMFNIGELIKRTNNQKYCQPLWFSTFQPNKFICECSSNKEDVETMAQVAEAYNEKLRNVANMYNALNDPSFGVIYTPSPLNITSFPLNAFSNIDCLHLSVEGHEWAAKSVGCVEDAFSFPGRQAIA</sequence>
<proteinExistence type="predicted"/>
<dbReference type="PANTHER" id="PTHR21325">
    <property type="entry name" value="PHOSPHOLIPASE B, PLB1"/>
    <property type="match status" value="1"/>
</dbReference>
<evidence type="ECO:0000313" key="2">
    <source>
        <dbReference type="Proteomes" id="UP000605846"/>
    </source>
</evidence>
<dbReference type="InterPro" id="IPR001087">
    <property type="entry name" value="GDSL"/>
</dbReference>
<dbReference type="Proteomes" id="UP000605846">
    <property type="component" value="Unassembled WGS sequence"/>
</dbReference>
<accession>A0A8H7BGM5</accession>
<dbReference type="Pfam" id="PF00657">
    <property type="entry name" value="Lipase_GDSL"/>
    <property type="match status" value="1"/>
</dbReference>
<dbReference type="AlphaFoldDB" id="A0A8H7BGM5"/>
<protein>
    <submittedName>
        <fullName evidence="1">Uncharacterized protein</fullName>
    </submittedName>
</protein>
<dbReference type="OrthoDB" id="10265800at2759"/>
<dbReference type="InterPro" id="IPR038885">
    <property type="entry name" value="PLB1"/>
</dbReference>
<comment type="caution">
    <text evidence="1">The sequence shown here is derived from an EMBL/GenBank/DDBJ whole genome shotgun (WGS) entry which is preliminary data.</text>
</comment>
<reference evidence="1" key="1">
    <citation type="submission" date="2020-01" db="EMBL/GenBank/DDBJ databases">
        <title>Genome Sequencing of Three Apophysomyces-Like Fungal Strains Confirms a Novel Fungal Genus in the Mucoromycota with divergent Burkholderia-like Endosymbiotic Bacteria.</title>
        <authorList>
            <person name="Stajich J.E."/>
            <person name="Macias A.M."/>
            <person name="Carter-House D."/>
            <person name="Lovett B."/>
            <person name="Kasson L.R."/>
            <person name="Berry K."/>
            <person name="Grigoriev I."/>
            <person name="Chang Y."/>
            <person name="Spatafora J."/>
            <person name="Kasson M.T."/>
        </authorList>
    </citation>
    <scope>NUCLEOTIDE SEQUENCE</scope>
    <source>
        <strain evidence="1">NRRL A-21654</strain>
    </source>
</reference>
<evidence type="ECO:0000313" key="1">
    <source>
        <dbReference type="EMBL" id="KAF7722980.1"/>
    </source>
</evidence>
<dbReference type="GO" id="GO:0006644">
    <property type="term" value="P:phospholipid metabolic process"/>
    <property type="evidence" value="ECO:0007669"/>
    <property type="project" value="TreeGrafter"/>
</dbReference>
<name>A0A8H7BGM5_9FUNG</name>
<organism evidence="1 2">
    <name type="scientific">Apophysomyces ossiformis</name>
    <dbReference type="NCBI Taxonomy" id="679940"/>
    <lineage>
        <taxon>Eukaryota</taxon>
        <taxon>Fungi</taxon>
        <taxon>Fungi incertae sedis</taxon>
        <taxon>Mucoromycota</taxon>
        <taxon>Mucoromycotina</taxon>
        <taxon>Mucoromycetes</taxon>
        <taxon>Mucorales</taxon>
        <taxon>Mucorineae</taxon>
        <taxon>Mucoraceae</taxon>
        <taxon>Apophysomyces</taxon>
    </lineage>
</organism>
<dbReference type="GO" id="GO:0004620">
    <property type="term" value="F:phospholipase activity"/>
    <property type="evidence" value="ECO:0007669"/>
    <property type="project" value="InterPro"/>
</dbReference>
<keyword evidence="2" id="KW-1185">Reference proteome</keyword>
<dbReference type="EMBL" id="JABAYA010000168">
    <property type="protein sequence ID" value="KAF7722980.1"/>
    <property type="molecule type" value="Genomic_DNA"/>
</dbReference>